<reference evidence="2" key="1">
    <citation type="journal article" date="2020" name="Fungal Divers.">
        <title>Resolving the Mortierellaceae phylogeny through synthesis of multi-gene phylogenetics and phylogenomics.</title>
        <authorList>
            <person name="Vandepol N."/>
            <person name="Liber J."/>
            <person name="Desiro A."/>
            <person name="Na H."/>
            <person name="Kennedy M."/>
            <person name="Barry K."/>
            <person name="Grigoriev I.V."/>
            <person name="Miller A.N."/>
            <person name="O'Donnell K."/>
            <person name="Stajich J.E."/>
            <person name="Bonito G."/>
        </authorList>
    </citation>
    <scope>NUCLEOTIDE SEQUENCE</scope>
    <source>
        <strain evidence="2">BC1065</strain>
    </source>
</reference>
<name>A0A9P6Q094_9FUNG</name>
<evidence type="ECO:0000313" key="3">
    <source>
        <dbReference type="Proteomes" id="UP000807716"/>
    </source>
</evidence>
<dbReference type="AlphaFoldDB" id="A0A9P6Q094"/>
<feature type="region of interest" description="Disordered" evidence="1">
    <location>
        <begin position="239"/>
        <end position="289"/>
    </location>
</feature>
<evidence type="ECO:0000313" key="2">
    <source>
        <dbReference type="EMBL" id="KAG0256458.1"/>
    </source>
</evidence>
<dbReference type="Proteomes" id="UP000807716">
    <property type="component" value="Unassembled WGS sequence"/>
</dbReference>
<keyword evidence="3" id="KW-1185">Reference proteome</keyword>
<feature type="compositionally biased region" description="Basic residues" evidence="1">
    <location>
        <begin position="253"/>
        <end position="271"/>
    </location>
</feature>
<feature type="compositionally biased region" description="Gly residues" evidence="1">
    <location>
        <begin position="274"/>
        <end position="289"/>
    </location>
</feature>
<organism evidence="2 3">
    <name type="scientific">Actinomortierella ambigua</name>
    <dbReference type="NCBI Taxonomy" id="1343610"/>
    <lineage>
        <taxon>Eukaryota</taxon>
        <taxon>Fungi</taxon>
        <taxon>Fungi incertae sedis</taxon>
        <taxon>Mucoromycota</taxon>
        <taxon>Mortierellomycotina</taxon>
        <taxon>Mortierellomycetes</taxon>
        <taxon>Mortierellales</taxon>
        <taxon>Mortierellaceae</taxon>
        <taxon>Actinomortierella</taxon>
    </lineage>
</organism>
<protein>
    <submittedName>
        <fullName evidence="2">Uncharacterized protein</fullName>
    </submittedName>
</protein>
<dbReference type="OrthoDB" id="2428392at2759"/>
<feature type="compositionally biased region" description="Basic residues" evidence="1">
    <location>
        <begin position="124"/>
        <end position="139"/>
    </location>
</feature>
<feature type="region of interest" description="Disordered" evidence="1">
    <location>
        <begin position="109"/>
        <end position="139"/>
    </location>
</feature>
<sequence>MSDAEQLDTRLSKLLVEHQHYRKLLCNYIGRAISHCTWYIDEDSPSFFRQMDRAEKMIGLLWYIQSHADQSRYKLERSAQLLLSMAESFLASPAAAAAAAAAAATAAATGEANQRNGRANGTHPYHHPHHPPFSHFPGQHHHQAAYDIYSRVAGLADEMRGALRFWQDQSDVARLMEPKVTELERFARERSMDLSRKEATIEEKAGALRIANDQSRKVTEVLEVFLDQWLIRLQSSSSNAGSTLAPAAGAPDHHHHHQHQHHHQHHHHHRSRDGGGGGGGGSGGNVPPP</sequence>
<comment type="caution">
    <text evidence="2">The sequence shown here is derived from an EMBL/GenBank/DDBJ whole genome shotgun (WGS) entry which is preliminary data.</text>
</comment>
<accession>A0A9P6Q094</accession>
<dbReference type="EMBL" id="JAAAJB010000409">
    <property type="protein sequence ID" value="KAG0256458.1"/>
    <property type="molecule type" value="Genomic_DNA"/>
</dbReference>
<evidence type="ECO:0000256" key="1">
    <source>
        <dbReference type="SAM" id="MobiDB-lite"/>
    </source>
</evidence>
<proteinExistence type="predicted"/>
<gene>
    <name evidence="2" type="ORF">DFQ27_005700</name>
</gene>